<evidence type="ECO:0000313" key="2">
    <source>
        <dbReference type="EMBL" id="AKG38765.1"/>
    </source>
</evidence>
<keyword evidence="1" id="KW-0812">Transmembrane</keyword>
<dbReference type="GeneID" id="25401574"/>
<gene>
    <name evidence="2" type="ORF">MA03_05045</name>
</gene>
<feature type="transmembrane region" description="Helical" evidence="1">
    <location>
        <begin position="160"/>
        <end position="180"/>
    </location>
</feature>
<dbReference type="KEGG" id="thf:MA03_05045"/>
<keyword evidence="1" id="KW-0472">Membrane</keyword>
<proteinExistence type="predicted"/>
<reference evidence="2 3" key="1">
    <citation type="journal article" date="2015" name="Stand. Genomic Sci.">
        <title>Complete genome sequence of and proposal of Thermofilum uzonense sp. nov. a novel hyperthermophilic crenarchaeon and emended description of the genus Thermofilum.</title>
        <authorList>
            <person name="Toshchakov S.V."/>
            <person name="Korzhenkov A.A."/>
            <person name="Samarov N.I."/>
            <person name="Mazunin I.O."/>
            <person name="Mozhey O.I."/>
            <person name="Shmyr I.S."/>
            <person name="Derbikova K.S."/>
            <person name="Taranov E.A."/>
            <person name="Dominova I.N."/>
            <person name="Bonch-Osmolovskaya E.A."/>
            <person name="Patrushev M.V."/>
            <person name="Podosokorskaya O.A."/>
            <person name="Kublanov I.V."/>
        </authorList>
    </citation>
    <scope>NUCLEOTIDE SEQUENCE [LARGE SCALE GENOMIC DNA]</scope>
    <source>
        <strain evidence="2 3">1807-2</strain>
    </source>
</reference>
<dbReference type="OrthoDB" id="385428at2157"/>
<dbReference type="RefSeq" id="WP_052884227.1">
    <property type="nucleotide sequence ID" value="NZ_CP009961.1"/>
</dbReference>
<evidence type="ECO:0008006" key="4">
    <source>
        <dbReference type="Google" id="ProtNLM"/>
    </source>
</evidence>
<evidence type="ECO:0000256" key="1">
    <source>
        <dbReference type="SAM" id="Phobius"/>
    </source>
</evidence>
<evidence type="ECO:0000313" key="3">
    <source>
        <dbReference type="Proteomes" id="UP000067434"/>
    </source>
</evidence>
<keyword evidence="3" id="KW-1185">Reference proteome</keyword>
<name>A0A0F7FIJ6_9CREN</name>
<protein>
    <recommendedName>
        <fullName evidence="4">CARDB domain-containing protein</fullName>
    </recommendedName>
</protein>
<dbReference type="HOGENOM" id="CLU_1444743_0_0_2"/>
<dbReference type="PATRIC" id="fig|1550241.5.peg.1062"/>
<dbReference type="Proteomes" id="UP000067434">
    <property type="component" value="Chromosome"/>
</dbReference>
<sequence length="199" mass="21483">MRHNIHILFLIVVVLTEITLALIPPNQALTGFQQGPILVIYVYPSVLQLRQGATGTVRILVHNYGSSPAINTSLHVLGPSYVNLTSDGIRWGSNLTVRLGAVPGGKDVPVTFFVKLLRKENATVQISLIADNADPSLSSFVITAVESEAPTGESTISSNGHLIVVVFAIIGALTLLGIYINNRSKFLKTRSSKKKKRKS</sequence>
<dbReference type="EMBL" id="CP009961">
    <property type="protein sequence ID" value="AKG38765.1"/>
    <property type="molecule type" value="Genomic_DNA"/>
</dbReference>
<organism evidence="2 3">
    <name type="scientific">Infirmifilum uzonense</name>
    <dbReference type="NCBI Taxonomy" id="1550241"/>
    <lineage>
        <taxon>Archaea</taxon>
        <taxon>Thermoproteota</taxon>
        <taxon>Thermoprotei</taxon>
        <taxon>Thermofilales</taxon>
        <taxon>Thermofilaceae</taxon>
        <taxon>Infirmifilum</taxon>
    </lineage>
</organism>
<accession>A0A0F7FIJ6</accession>
<dbReference type="STRING" id="1550241.MA03_05045"/>
<keyword evidence="1" id="KW-1133">Transmembrane helix</keyword>
<dbReference type="AlphaFoldDB" id="A0A0F7FIJ6"/>